<evidence type="ECO:0000256" key="6">
    <source>
        <dbReference type="ARBA" id="ARBA00022989"/>
    </source>
</evidence>
<comment type="function">
    <text evidence="9">Role in flagellar biosynthesis.</text>
</comment>
<keyword evidence="7 9" id="KW-0472">Membrane</keyword>
<keyword evidence="10" id="KW-0282">Flagellum</keyword>
<proteinExistence type="inferred from homology"/>
<keyword evidence="10" id="KW-0966">Cell projection</keyword>
<dbReference type="PRINTS" id="PR00952">
    <property type="entry name" value="TYPE3IMQPROT"/>
</dbReference>
<dbReference type="GO" id="GO:0009425">
    <property type="term" value="C:bacterial-type flagellum basal body"/>
    <property type="evidence" value="ECO:0007669"/>
    <property type="project" value="UniProtKB-SubCell"/>
</dbReference>
<feature type="transmembrane region" description="Helical" evidence="9">
    <location>
        <begin position="51"/>
        <end position="71"/>
    </location>
</feature>
<dbReference type="GO" id="GO:0009306">
    <property type="term" value="P:protein secretion"/>
    <property type="evidence" value="ECO:0007669"/>
    <property type="project" value="InterPro"/>
</dbReference>
<evidence type="ECO:0000256" key="4">
    <source>
        <dbReference type="ARBA" id="ARBA00022475"/>
    </source>
</evidence>
<evidence type="ECO:0000256" key="5">
    <source>
        <dbReference type="ARBA" id="ARBA00022692"/>
    </source>
</evidence>
<dbReference type="EMBL" id="DQ068068">
    <property type="protein sequence ID" value="AAY87238.1"/>
    <property type="molecule type" value="Genomic_DNA"/>
</dbReference>
<dbReference type="Pfam" id="PF01313">
    <property type="entry name" value="Bac_export_3"/>
    <property type="match status" value="1"/>
</dbReference>
<accession>Q4JMS5</accession>
<evidence type="ECO:0000256" key="8">
    <source>
        <dbReference type="ARBA" id="ARBA00023143"/>
    </source>
</evidence>
<protein>
    <recommendedName>
        <fullName evidence="3 9">Flagellar biosynthetic protein FliQ</fullName>
    </recommendedName>
</protein>
<keyword evidence="5 9" id="KW-0812">Transmembrane</keyword>
<evidence type="ECO:0000256" key="3">
    <source>
        <dbReference type="ARBA" id="ARBA00021718"/>
    </source>
</evidence>
<comment type="subcellular location">
    <subcellularLocation>
        <location evidence="1 9">Cell membrane</location>
        <topology evidence="1">Multi-pass membrane protein</topology>
    </subcellularLocation>
    <subcellularLocation>
        <location evidence="9">Bacterial flagellum basal body</location>
    </subcellularLocation>
</comment>
<organism evidence="10">
    <name type="scientific">uncultured bacterium BAC17H8</name>
    <dbReference type="NCBI Taxonomy" id="332980"/>
    <lineage>
        <taxon>Bacteria</taxon>
        <taxon>environmental samples</taxon>
    </lineage>
</organism>
<evidence type="ECO:0000256" key="9">
    <source>
        <dbReference type="RuleBase" id="RU364090"/>
    </source>
</evidence>
<comment type="similarity">
    <text evidence="2 9">Belongs to the FliQ/MopD/SpaQ family.</text>
</comment>
<evidence type="ECO:0000313" key="10">
    <source>
        <dbReference type="EMBL" id="AAY87238.1"/>
    </source>
</evidence>
<dbReference type="GO" id="GO:0044780">
    <property type="term" value="P:bacterial-type flagellum assembly"/>
    <property type="evidence" value="ECO:0007669"/>
    <property type="project" value="InterPro"/>
</dbReference>
<gene>
    <name evidence="9 10" type="primary">fliQ</name>
</gene>
<evidence type="ECO:0000256" key="2">
    <source>
        <dbReference type="ARBA" id="ARBA00006156"/>
    </source>
</evidence>
<sequence>MDFDSNVEFLRIAFWQIIMAAGPLLAVALAVGLLIGIIQAATSINEMTLSFVPKLVVVILTFGLMSSFMLAQLSEYFQFIFDQITQIS</sequence>
<keyword evidence="8 9" id="KW-0975">Bacterial flagellum</keyword>
<dbReference type="PIRSF" id="PIRSF004669">
    <property type="entry name" value="FliQ"/>
    <property type="match status" value="1"/>
</dbReference>
<keyword evidence="4 9" id="KW-1003">Cell membrane</keyword>
<dbReference type="PANTHER" id="PTHR34040">
    <property type="entry name" value="FLAGELLAR BIOSYNTHETIC PROTEIN FLIQ"/>
    <property type="match status" value="1"/>
</dbReference>
<dbReference type="NCBIfam" id="TIGR01402">
    <property type="entry name" value="fliQ"/>
    <property type="match status" value="1"/>
</dbReference>
<evidence type="ECO:0000256" key="7">
    <source>
        <dbReference type="ARBA" id="ARBA00023136"/>
    </source>
</evidence>
<keyword evidence="6 9" id="KW-1133">Transmembrane helix</keyword>
<keyword evidence="10" id="KW-0969">Cilium</keyword>
<evidence type="ECO:0000256" key="1">
    <source>
        <dbReference type="ARBA" id="ARBA00004651"/>
    </source>
</evidence>
<reference evidence="10" key="1">
    <citation type="journal article" date="2005" name="PLoS Biol.">
        <title>New insights into metabolic properties of marine bacteria encoding proteorhodopsins.</title>
        <authorList>
            <person name="Sabehi G."/>
            <person name="Loy A."/>
            <person name="Jung K.H."/>
            <person name="Partha R."/>
            <person name="Spudich J.L."/>
            <person name="Isaacson T."/>
            <person name="Hirschberg J."/>
            <person name="Wagner M."/>
            <person name="Beja O."/>
        </authorList>
    </citation>
    <scope>NUCLEOTIDE SEQUENCE</scope>
</reference>
<dbReference type="GO" id="GO:0005886">
    <property type="term" value="C:plasma membrane"/>
    <property type="evidence" value="ECO:0007669"/>
    <property type="project" value="UniProtKB-SubCell"/>
</dbReference>
<dbReference type="InterPro" id="IPR002191">
    <property type="entry name" value="Bac_export_3"/>
</dbReference>
<feature type="transmembrane region" description="Helical" evidence="9">
    <location>
        <begin position="12"/>
        <end position="39"/>
    </location>
</feature>
<dbReference type="InterPro" id="IPR006305">
    <property type="entry name" value="FliQ"/>
</dbReference>
<dbReference type="PANTHER" id="PTHR34040:SF2">
    <property type="entry name" value="FLAGELLAR BIOSYNTHETIC PROTEIN FLIQ"/>
    <property type="match status" value="1"/>
</dbReference>
<name>Q4JMS5_9BACT</name>
<dbReference type="AlphaFoldDB" id="Q4JMS5"/>